<organism evidence="3 4">
    <name type="scientific">Hwanghaeella grinnelliae</name>
    <dbReference type="NCBI Taxonomy" id="2500179"/>
    <lineage>
        <taxon>Bacteria</taxon>
        <taxon>Pseudomonadati</taxon>
        <taxon>Pseudomonadota</taxon>
        <taxon>Alphaproteobacteria</taxon>
        <taxon>Rhodospirillales</taxon>
        <taxon>Rhodospirillaceae</taxon>
        <taxon>Hwanghaeella</taxon>
    </lineage>
</organism>
<feature type="signal peptide" evidence="1">
    <location>
        <begin position="1"/>
        <end position="27"/>
    </location>
</feature>
<dbReference type="InterPro" id="IPR006626">
    <property type="entry name" value="PbH1"/>
</dbReference>
<evidence type="ECO:0000256" key="1">
    <source>
        <dbReference type="SAM" id="SignalP"/>
    </source>
</evidence>
<keyword evidence="1" id="KW-0732">Signal</keyword>
<evidence type="ECO:0000313" key="4">
    <source>
        <dbReference type="Proteomes" id="UP000287447"/>
    </source>
</evidence>
<protein>
    <recommendedName>
        <fullName evidence="2">Right handed beta helix domain-containing protein</fullName>
    </recommendedName>
</protein>
<proteinExistence type="predicted"/>
<comment type="caution">
    <text evidence="3">The sequence shown here is derived from an EMBL/GenBank/DDBJ whole genome shotgun (WGS) entry which is preliminary data.</text>
</comment>
<evidence type="ECO:0000313" key="3">
    <source>
        <dbReference type="EMBL" id="RVU36471.1"/>
    </source>
</evidence>
<evidence type="ECO:0000259" key="2">
    <source>
        <dbReference type="Pfam" id="PF13229"/>
    </source>
</evidence>
<sequence length="428" mass="46733">MTKRGCSVKRAAPILAAVLLASCSACSTVQRSETVCVLNGPGTATSNKVCYSIPDGLTGFLAGGHVRSGATVLLTQGNYGNLTIHGLQFKEQVTLSVEPGQNATFESITIERSSNFTVRGVEVSQRGKAHTDSPLVYIDEASRNIVLENLLVQSAPSVEGWGAQKWRKLARNGIVSFGQDVEIKNNQIRNVRHGIVSAGDRSQITQNRIVNFSGDGIRGLGNDSSYLRNSIRNCFKVDGNHDDGFQSWSLSENKEPGKGVVKNVVLRGNLILNYADEDQPLKCRLQGIGLFDGIYEDWIIEDNTVIVEHWHGITVMGARNVRISQNTVVDRNPLTEIAPWITITRHKDGRKPSGGEVSSNVIMRVNRERGDSSGHKFGLYQDGVHVVDNIELDRSDVRVFVSADGQVDVLEFAQGKSVGARNVPEKQN</sequence>
<reference evidence="4" key="1">
    <citation type="submission" date="2019-01" db="EMBL/GenBank/DDBJ databases">
        <title>Gri0909 isolated from a small marine red alga.</title>
        <authorList>
            <person name="Kim J."/>
            <person name="Jeong S.E."/>
            <person name="Jeon C.O."/>
        </authorList>
    </citation>
    <scope>NUCLEOTIDE SEQUENCE [LARGE SCALE GENOMIC DNA]</scope>
    <source>
        <strain evidence="4">Gri0909</strain>
    </source>
</reference>
<dbReference type="EMBL" id="SADE01000002">
    <property type="protein sequence ID" value="RVU36471.1"/>
    <property type="molecule type" value="Genomic_DNA"/>
</dbReference>
<dbReference type="InterPro" id="IPR011050">
    <property type="entry name" value="Pectin_lyase_fold/virulence"/>
</dbReference>
<dbReference type="InterPro" id="IPR012334">
    <property type="entry name" value="Pectin_lyas_fold"/>
</dbReference>
<accession>A0A3S3UP04</accession>
<feature type="domain" description="Right handed beta helix" evidence="2">
    <location>
        <begin position="173"/>
        <end position="328"/>
    </location>
</feature>
<dbReference type="Gene3D" id="2.160.20.10">
    <property type="entry name" value="Single-stranded right-handed beta-helix, Pectin lyase-like"/>
    <property type="match status" value="1"/>
</dbReference>
<dbReference type="SMART" id="SM00710">
    <property type="entry name" value="PbH1"/>
    <property type="match status" value="5"/>
</dbReference>
<gene>
    <name evidence="3" type="ORF">EOI86_14850</name>
</gene>
<dbReference type="SUPFAM" id="SSF51126">
    <property type="entry name" value="Pectin lyase-like"/>
    <property type="match status" value="1"/>
</dbReference>
<keyword evidence="4" id="KW-1185">Reference proteome</keyword>
<dbReference type="InterPro" id="IPR039448">
    <property type="entry name" value="Beta_helix"/>
</dbReference>
<dbReference type="AlphaFoldDB" id="A0A3S3UP04"/>
<dbReference type="Pfam" id="PF13229">
    <property type="entry name" value="Beta_helix"/>
    <property type="match status" value="1"/>
</dbReference>
<dbReference type="Proteomes" id="UP000287447">
    <property type="component" value="Unassembled WGS sequence"/>
</dbReference>
<name>A0A3S3UP04_9PROT</name>
<dbReference type="PROSITE" id="PS51257">
    <property type="entry name" value="PROKAR_LIPOPROTEIN"/>
    <property type="match status" value="1"/>
</dbReference>
<feature type="chain" id="PRO_5018773424" description="Right handed beta helix domain-containing protein" evidence="1">
    <location>
        <begin position="28"/>
        <end position="428"/>
    </location>
</feature>